<sequence length="177" mass="19889">MPAKTTYLQQTDSLALKFSKAPQKPVRIERVICMTPEFGAYLYTAVGGAWQWTERQSWTDDKWRDWYGMPGSETWVAYADGAPTGFLELAPQPCDGGTLVEIANFGLVPGFIGQGIGGHLLSVGIHKAWSFRRRWPEFPAVQRVWLHTSTDDSPVALPNFEARGFQIYHTEEPGRGR</sequence>
<dbReference type="OrthoDB" id="275336at2"/>
<dbReference type="Gene3D" id="3.40.630.30">
    <property type="match status" value="1"/>
</dbReference>
<dbReference type="AlphaFoldDB" id="A0A3G8ZS44"/>
<evidence type="ECO:0000313" key="3">
    <source>
        <dbReference type="Proteomes" id="UP000268084"/>
    </source>
</evidence>
<accession>A0A3G8ZS44</accession>
<dbReference type="Proteomes" id="UP000268084">
    <property type="component" value="Chromosome"/>
</dbReference>
<proteinExistence type="predicted"/>
<dbReference type="RefSeq" id="WP_124797581.1">
    <property type="nucleotide sequence ID" value="NZ_CP034170.1"/>
</dbReference>
<name>A0A3G8ZS44_9ACTN</name>
<dbReference type="Pfam" id="PF00583">
    <property type="entry name" value="Acetyltransf_1"/>
    <property type="match status" value="1"/>
</dbReference>
<organism evidence="2 3">
    <name type="scientific">Nakamurella antarctica</name>
    <dbReference type="NCBI Taxonomy" id="1902245"/>
    <lineage>
        <taxon>Bacteria</taxon>
        <taxon>Bacillati</taxon>
        <taxon>Actinomycetota</taxon>
        <taxon>Actinomycetes</taxon>
        <taxon>Nakamurellales</taxon>
        <taxon>Nakamurellaceae</taxon>
        <taxon>Nakamurella</taxon>
    </lineage>
</organism>
<dbReference type="GO" id="GO:0016747">
    <property type="term" value="F:acyltransferase activity, transferring groups other than amino-acyl groups"/>
    <property type="evidence" value="ECO:0007669"/>
    <property type="project" value="InterPro"/>
</dbReference>
<reference evidence="2 3" key="2">
    <citation type="submission" date="2018-12" db="EMBL/GenBank/DDBJ databases">
        <title>Nakamurella antarcticus sp. nov., isolated from Antarctica South Shetland Islands soil.</title>
        <authorList>
            <person name="Peng F."/>
        </authorList>
    </citation>
    <scope>NUCLEOTIDE SEQUENCE [LARGE SCALE GENOMIC DNA]</scope>
    <source>
        <strain evidence="2 3">S14-144</strain>
    </source>
</reference>
<protein>
    <submittedName>
        <fullName evidence="2">GNAT family N-acetyltransferase</fullName>
    </submittedName>
</protein>
<dbReference type="InterPro" id="IPR000182">
    <property type="entry name" value="GNAT_dom"/>
</dbReference>
<keyword evidence="2" id="KW-0808">Transferase</keyword>
<keyword evidence="3" id="KW-1185">Reference proteome</keyword>
<dbReference type="KEGG" id="nak:EH165_00650"/>
<gene>
    <name evidence="2" type="ORF">EH165_00650</name>
</gene>
<dbReference type="InterPro" id="IPR016181">
    <property type="entry name" value="Acyl_CoA_acyltransferase"/>
</dbReference>
<dbReference type="PROSITE" id="PS51186">
    <property type="entry name" value="GNAT"/>
    <property type="match status" value="1"/>
</dbReference>
<evidence type="ECO:0000259" key="1">
    <source>
        <dbReference type="PROSITE" id="PS51186"/>
    </source>
</evidence>
<dbReference type="SUPFAM" id="SSF55729">
    <property type="entry name" value="Acyl-CoA N-acyltransferases (Nat)"/>
    <property type="match status" value="1"/>
</dbReference>
<dbReference type="CDD" id="cd04301">
    <property type="entry name" value="NAT_SF"/>
    <property type="match status" value="1"/>
</dbReference>
<evidence type="ECO:0000313" key="2">
    <source>
        <dbReference type="EMBL" id="AZI56896.1"/>
    </source>
</evidence>
<dbReference type="EMBL" id="CP034170">
    <property type="protein sequence ID" value="AZI56896.1"/>
    <property type="molecule type" value="Genomic_DNA"/>
</dbReference>
<reference evidence="2 3" key="1">
    <citation type="submission" date="2018-11" db="EMBL/GenBank/DDBJ databases">
        <authorList>
            <person name="Da X."/>
        </authorList>
    </citation>
    <scope>NUCLEOTIDE SEQUENCE [LARGE SCALE GENOMIC DNA]</scope>
    <source>
        <strain evidence="2 3">S14-144</strain>
    </source>
</reference>
<feature type="domain" description="N-acetyltransferase" evidence="1">
    <location>
        <begin position="29"/>
        <end position="177"/>
    </location>
</feature>